<dbReference type="AlphaFoldDB" id="D0LWS4"/>
<evidence type="ECO:0000313" key="3">
    <source>
        <dbReference type="Proteomes" id="UP000001880"/>
    </source>
</evidence>
<feature type="region of interest" description="Disordered" evidence="1">
    <location>
        <begin position="296"/>
        <end position="364"/>
    </location>
</feature>
<protein>
    <submittedName>
        <fullName evidence="2">Uncharacterized protein</fullName>
    </submittedName>
</protein>
<evidence type="ECO:0000256" key="1">
    <source>
        <dbReference type="SAM" id="MobiDB-lite"/>
    </source>
</evidence>
<dbReference type="EMBL" id="CP001804">
    <property type="protein sequence ID" value="ACY14171.1"/>
    <property type="molecule type" value="Genomic_DNA"/>
</dbReference>
<accession>D0LWS4</accession>
<proteinExistence type="predicted"/>
<feature type="compositionally biased region" description="Polar residues" evidence="1">
    <location>
        <begin position="51"/>
        <end position="64"/>
    </location>
</feature>
<dbReference type="RefSeq" id="WP_012826779.1">
    <property type="nucleotide sequence ID" value="NC_013440.1"/>
</dbReference>
<feature type="compositionally biased region" description="Polar residues" evidence="1">
    <location>
        <begin position="335"/>
        <end position="355"/>
    </location>
</feature>
<reference evidence="2 3" key="1">
    <citation type="journal article" date="2010" name="Stand. Genomic Sci.">
        <title>Complete genome sequence of Haliangium ochraceum type strain (SMP-2).</title>
        <authorList>
            <consortium name="US DOE Joint Genome Institute (JGI-PGF)"/>
            <person name="Ivanova N."/>
            <person name="Daum C."/>
            <person name="Lang E."/>
            <person name="Abt B."/>
            <person name="Kopitz M."/>
            <person name="Saunders E."/>
            <person name="Lapidus A."/>
            <person name="Lucas S."/>
            <person name="Glavina Del Rio T."/>
            <person name="Nolan M."/>
            <person name="Tice H."/>
            <person name="Copeland A."/>
            <person name="Cheng J.F."/>
            <person name="Chen F."/>
            <person name="Bruce D."/>
            <person name="Goodwin L."/>
            <person name="Pitluck S."/>
            <person name="Mavromatis K."/>
            <person name="Pati A."/>
            <person name="Mikhailova N."/>
            <person name="Chen A."/>
            <person name="Palaniappan K."/>
            <person name="Land M."/>
            <person name="Hauser L."/>
            <person name="Chang Y.J."/>
            <person name="Jeffries C.D."/>
            <person name="Detter J.C."/>
            <person name="Brettin T."/>
            <person name="Rohde M."/>
            <person name="Goker M."/>
            <person name="Bristow J."/>
            <person name="Markowitz V."/>
            <person name="Eisen J.A."/>
            <person name="Hugenholtz P."/>
            <person name="Kyrpides N.C."/>
            <person name="Klenk H.P."/>
        </authorList>
    </citation>
    <scope>NUCLEOTIDE SEQUENCE [LARGE SCALE GENOMIC DNA]</scope>
    <source>
        <strain evidence="3">DSM 14365 / CIP 107738 / JCM 11303 / AJ 13395 / SMP-2</strain>
    </source>
</reference>
<dbReference type="SUPFAM" id="SSF55486">
    <property type="entry name" value="Metalloproteases ('zincins'), catalytic domain"/>
    <property type="match status" value="1"/>
</dbReference>
<gene>
    <name evidence="2" type="ordered locus">Hoch_1621</name>
</gene>
<sequence>MSWERDSKNSSRQELDSAAGSAGVAPGKVTRTGRMGTHGGAVQRKEAPTGSAGTQATNTGSTRMATAFENLVPSSSGTVVQRAEDPSAEQQAETVEVEQQPVEANQSVAGSDITPSTQARAEITNFFGQTYSQTRYVTANGYGAFDLTYSPTSTVCSVSVPIEFDFQDAPPSVTMKYLGLSTIGELLECVWTEDKKEKFKTDMVAQVNRVWSGQHQLRCTYNNTDLDDEMSPTWADVQANVAVAPRAVDSGGYFKVKVLALPKADAKRSFISGSDHRTDGTTAAGEVDASNFQQTGAQFNSSDNESGSIGSSFGGPDTNQVTSAHEFGHMLGQDDQYTSGSRAAGSTNDSGSRVSQVPADEQRIMDGGEVVQTDHYSTIKDALNAATAPFTFDF</sequence>
<evidence type="ECO:0000313" key="2">
    <source>
        <dbReference type="EMBL" id="ACY14171.1"/>
    </source>
</evidence>
<dbReference type="KEGG" id="hoh:Hoch_1621"/>
<feature type="compositionally biased region" description="Basic and acidic residues" evidence="1">
    <location>
        <begin position="1"/>
        <end position="15"/>
    </location>
</feature>
<feature type="region of interest" description="Disordered" evidence="1">
    <location>
        <begin position="1"/>
        <end position="111"/>
    </location>
</feature>
<dbReference type="OrthoDB" id="1441010at2"/>
<feature type="compositionally biased region" description="Low complexity" evidence="1">
    <location>
        <begin position="88"/>
        <end position="104"/>
    </location>
</feature>
<dbReference type="Proteomes" id="UP000001880">
    <property type="component" value="Chromosome"/>
</dbReference>
<dbReference type="HOGENOM" id="CLU_699742_0_0_7"/>
<organism evidence="2 3">
    <name type="scientific">Haliangium ochraceum (strain DSM 14365 / JCM 11303 / SMP-2)</name>
    <dbReference type="NCBI Taxonomy" id="502025"/>
    <lineage>
        <taxon>Bacteria</taxon>
        <taxon>Pseudomonadati</taxon>
        <taxon>Myxococcota</taxon>
        <taxon>Polyangia</taxon>
        <taxon>Haliangiales</taxon>
        <taxon>Kofleriaceae</taxon>
        <taxon>Haliangium</taxon>
    </lineage>
</organism>
<name>D0LWS4_HALO1</name>
<dbReference type="STRING" id="502025.Hoch_1621"/>
<keyword evidence="3" id="KW-1185">Reference proteome</keyword>
<feature type="compositionally biased region" description="Low complexity" evidence="1">
    <location>
        <begin position="300"/>
        <end position="311"/>
    </location>
</feature>